<dbReference type="OrthoDB" id="1900575at2759"/>
<comment type="caution">
    <text evidence="3">The sequence shown here is derived from an EMBL/GenBank/DDBJ whole genome shotgun (WGS) entry which is preliminary data.</text>
</comment>
<name>A0A834GNE2_RHOSS</name>
<dbReference type="Pfam" id="PF14244">
    <property type="entry name" value="Retrotran_gag_3"/>
    <property type="match status" value="1"/>
</dbReference>
<dbReference type="AlphaFoldDB" id="A0A834GNE2"/>
<proteinExistence type="predicted"/>
<reference evidence="3" key="1">
    <citation type="submission" date="2019-11" db="EMBL/GenBank/DDBJ databases">
        <authorList>
            <person name="Liu Y."/>
            <person name="Hou J."/>
            <person name="Li T.-Q."/>
            <person name="Guan C.-H."/>
            <person name="Wu X."/>
            <person name="Wu H.-Z."/>
            <person name="Ling F."/>
            <person name="Zhang R."/>
            <person name="Shi X.-G."/>
            <person name="Ren J.-P."/>
            <person name="Chen E.-F."/>
            <person name="Sun J.-M."/>
        </authorList>
    </citation>
    <scope>NUCLEOTIDE SEQUENCE</scope>
    <source>
        <strain evidence="3">Adult_tree_wgs_1</strain>
        <tissue evidence="3">Leaves</tissue>
    </source>
</reference>
<sequence length="720" mass="80078">MPTPFNQNQSSRQKIPNCKNVGDLRWFAHMLDLQLEVTSVPPFKSELGCSLAFSFLPLGFVILSFPNSKSNCVRLGDGIRELGFVEFMREQLVDFWATWIVNECLSCGHFSGNSNEFTNLVALQEILSRPIQFLSAGVTTDPFNALGLGIEPTRREQVLKAKKAGEDSLRRSGLGYTIIRPGPLQGISCADVADICVKALHDSTARNRSFDVCYEYVAEPGKELYELVRHINLWPFNAGIILTESNYDIWSQLMEMHIAGREKLSYIHGRTKPPAESEAGYEKWVHIFLTGLDGEFEQIHGEVLRKEPVPDLDECYALVRREAVRRATLNGESENLETSIMLACNRPRYPEWWDHDRDSRKRSSGRNSTTALAEGKANGDDEVPERVAPLLYDTLTSAAYLINRVPSSTVKFQTSFQALQYATNAPTIPNLQPHVFRYGDNSHSPENGLDTSYDESSHDIEAELLSESFSLQPDTPNQSLVEDALELVPNSPKRHNPPHSTRGVVYAPLKKRPGVVVVGLNGGSHGDDKNTTIIEGGGGGRIGPCWWCFTRNAASSSSRNGWARIGLVTAAAAAIMFSSVGITNARTQQQPKTVQETLSDIPQMLSGECSAASAQDCKKARIQRPKSRKAESCTIKCVTTCIRGGSDGSPGEGPLNLRRMEEDDEEGSEAKVQFWIGHLSTPFQGQRWKLFIILLQDTAERGLKFEMVFSIVRLFPYKNW</sequence>
<dbReference type="SUPFAM" id="SSF51735">
    <property type="entry name" value="NAD(P)-binding Rossmann-fold domains"/>
    <property type="match status" value="1"/>
</dbReference>
<gene>
    <name evidence="3" type="ORF">RHSIM_Rhsim08G0252300</name>
</gene>
<organism evidence="3 4">
    <name type="scientific">Rhododendron simsii</name>
    <name type="common">Sims's rhododendron</name>
    <dbReference type="NCBI Taxonomy" id="118357"/>
    <lineage>
        <taxon>Eukaryota</taxon>
        <taxon>Viridiplantae</taxon>
        <taxon>Streptophyta</taxon>
        <taxon>Embryophyta</taxon>
        <taxon>Tracheophyta</taxon>
        <taxon>Spermatophyta</taxon>
        <taxon>Magnoliopsida</taxon>
        <taxon>eudicotyledons</taxon>
        <taxon>Gunneridae</taxon>
        <taxon>Pentapetalae</taxon>
        <taxon>asterids</taxon>
        <taxon>Ericales</taxon>
        <taxon>Ericaceae</taxon>
        <taxon>Ericoideae</taxon>
        <taxon>Rhodoreae</taxon>
        <taxon>Rhododendron</taxon>
    </lineage>
</organism>
<evidence type="ECO:0000259" key="2">
    <source>
        <dbReference type="Pfam" id="PF14244"/>
    </source>
</evidence>
<evidence type="ECO:0000256" key="1">
    <source>
        <dbReference type="SAM" id="MobiDB-lite"/>
    </source>
</evidence>
<dbReference type="PANTHER" id="PTHR36006">
    <property type="entry name" value="BNAC02G25390D PROTEIN"/>
    <property type="match status" value="1"/>
</dbReference>
<dbReference type="InterPro" id="IPR036291">
    <property type="entry name" value="NAD(P)-bd_dom_sf"/>
</dbReference>
<keyword evidence="4" id="KW-1185">Reference proteome</keyword>
<evidence type="ECO:0000313" key="4">
    <source>
        <dbReference type="Proteomes" id="UP000626092"/>
    </source>
</evidence>
<feature type="domain" description="Retrotransposon Copia-like N-terminal" evidence="2">
    <location>
        <begin position="242"/>
        <end position="275"/>
    </location>
</feature>
<accession>A0A834GNE2</accession>
<feature type="region of interest" description="Disordered" evidence="1">
    <location>
        <begin position="354"/>
        <end position="381"/>
    </location>
</feature>
<dbReference type="Proteomes" id="UP000626092">
    <property type="component" value="Unassembled WGS sequence"/>
</dbReference>
<evidence type="ECO:0000313" key="3">
    <source>
        <dbReference type="EMBL" id="KAF7135695.1"/>
    </source>
</evidence>
<dbReference type="InterPro" id="IPR029472">
    <property type="entry name" value="Copia-like_N"/>
</dbReference>
<dbReference type="PANTHER" id="PTHR36006:SF2">
    <property type="entry name" value="OS06G0704200 PROTEIN"/>
    <property type="match status" value="1"/>
</dbReference>
<dbReference type="EMBL" id="WJXA01000008">
    <property type="protein sequence ID" value="KAF7135695.1"/>
    <property type="molecule type" value="Genomic_DNA"/>
</dbReference>
<protein>
    <recommendedName>
        <fullName evidence="2">Retrotransposon Copia-like N-terminal domain-containing protein</fullName>
    </recommendedName>
</protein>
<dbReference type="Gene3D" id="3.40.50.720">
    <property type="entry name" value="NAD(P)-binding Rossmann-like Domain"/>
    <property type="match status" value="1"/>
</dbReference>